<dbReference type="InterPro" id="IPR017941">
    <property type="entry name" value="Rieske_2Fe-2S"/>
</dbReference>
<keyword evidence="4" id="KW-0411">Iron-sulfur</keyword>
<keyword evidence="1" id="KW-0001">2Fe-2S</keyword>
<dbReference type="Ensembl" id="ENSCCRT00015002077.1">
    <property type="protein sequence ID" value="ENSCCRP00015001955.1"/>
    <property type="gene ID" value="ENSCCRG00015001246.1"/>
</dbReference>
<dbReference type="PANTHER" id="PTHR42782:SF2">
    <property type="entry name" value="3-OXOACYL-[ACYL-CARRIER-PROTEIN] SYNTHASE-LIKE PROTEIN"/>
    <property type="match status" value="1"/>
</dbReference>
<dbReference type="InterPro" id="IPR007402">
    <property type="entry name" value="DUF455"/>
</dbReference>
<evidence type="ECO:0000313" key="6">
    <source>
        <dbReference type="Ensembl" id="ENSCCRP00015001955.1"/>
    </source>
</evidence>
<evidence type="ECO:0000313" key="7">
    <source>
        <dbReference type="Proteomes" id="UP000694700"/>
    </source>
</evidence>
<evidence type="ECO:0000256" key="3">
    <source>
        <dbReference type="ARBA" id="ARBA00023004"/>
    </source>
</evidence>
<evidence type="ECO:0000256" key="4">
    <source>
        <dbReference type="ARBA" id="ARBA00023014"/>
    </source>
</evidence>
<name>A0A8C1S3Y4_CYPCA</name>
<protein>
    <submittedName>
        <fullName evidence="6">Si:ch73-314g15.3</fullName>
    </submittedName>
</protein>
<dbReference type="InterPro" id="IPR054716">
    <property type="entry name" value="Sol_Rieske_ferrdox_dom"/>
</dbReference>
<dbReference type="CDD" id="cd03467">
    <property type="entry name" value="Rieske"/>
    <property type="match status" value="1"/>
</dbReference>
<evidence type="ECO:0000259" key="5">
    <source>
        <dbReference type="PROSITE" id="PS51296"/>
    </source>
</evidence>
<dbReference type="CDD" id="cd00657">
    <property type="entry name" value="Ferritin_like"/>
    <property type="match status" value="1"/>
</dbReference>
<keyword evidence="3" id="KW-0408">Iron</keyword>
<dbReference type="Gene3D" id="2.102.10.10">
    <property type="entry name" value="Rieske [2Fe-2S] iron-sulphur domain"/>
    <property type="match status" value="1"/>
</dbReference>
<reference evidence="6" key="1">
    <citation type="submission" date="2025-08" db="UniProtKB">
        <authorList>
            <consortium name="Ensembl"/>
        </authorList>
    </citation>
    <scope>IDENTIFICATION</scope>
</reference>
<dbReference type="Pfam" id="PF22543">
    <property type="entry name" value="Rieske_4"/>
    <property type="match status" value="1"/>
</dbReference>
<dbReference type="Pfam" id="PF04305">
    <property type="entry name" value="DUF455"/>
    <property type="match status" value="2"/>
</dbReference>
<dbReference type="GO" id="GO:0051537">
    <property type="term" value="F:2 iron, 2 sulfur cluster binding"/>
    <property type="evidence" value="ECO:0007669"/>
    <property type="project" value="UniProtKB-KW"/>
</dbReference>
<accession>A0A8C1S3Y4</accession>
<dbReference type="SUPFAM" id="SSF47240">
    <property type="entry name" value="Ferritin-like"/>
    <property type="match status" value="1"/>
</dbReference>
<dbReference type="InterPro" id="IPR036922">
    <property type="entry name" value="Rieske_2Fe-2S_sf"/>
</dbReference>
<dbReference type="GO" id="GO:0046872">
    <property type="term" value="F:metal ion binding"/>
    <property type="evidence" value="ECO:0007669"/>
    <property type="project" value="UniProtKB-KW"/>
</dbReference>
<proteinExistence type="predicted"/>
<dbReference type="PROSITE" id="PS51296">
    <property type="entry name" value="RIESKE"/>
    <property type="match status" value="1"/>
</dbReference>
<dbReference type="AlphaFoldDB" id="A0A8C1S3Y4"/>
<feature type="domain" description="Rieske" evidence="5">
    <location>
        <begin position="21"/>
        <end position="120"/>
    </location>
</feature>
<dbReference type="InterPro" id="IPR009078">
    <property type="entry name" value="Ferritin-like_SF"/>
</dbReference>
<dbReference type="PANTHER" id="PTHR42782">
    <property type="entry name" value="SI:CH73-314G15.3"/>
    <property type="match status" value="1"/>
</dbReference>
<sequence length="456" mass="51468">MERFEKDLVDALKDIVEAGNWQCVGEKSTFKSPCTKFYSDDGEHIVLVHTKDNKFWAMDSSCPHEGGPLEQGDIEDLGNGKLALICPWHYFDFSLETGSSSTGLQNQVYDVRVLDGKVYINTQSTLSLCPIPVTEIPHQDSLPVEITSSENTLCMWATKILHTADPQEKVSLTKIVQENWDRGKITETGEASPPAQPNRKDNLTVVEPGKIKRGKGGTLASRIALLHSLANIEQWAIDLSWDVIARFSTFRLSNGEPLPRQFFDDFVKVAGDEAKHYQLLEQRIMELGSFFGALPVHNGQCFHVFVFFVLTWVMLEIQFESFFFFFKGLWRSATDTSQDLLARLAIVHMVHEARGLDVHPQTLSRFAAQGDTSSVKVLEVIYADEITHVAAGLRWFTYICSKEGRDSLKTFHELVKLHFKGFLKPPFNTEGRRTAGMTEEWYVPLVKPSSSLQKTS</sequence>
<dbReference type="Proteomes" id="UP000694700">
    <property type="component" value="Unplaced"/>
</dbReference>
<organism evidence="6 7">
    <name type="scientific">Cyprinus carpio</name>
    <name type="common">Common carp</name>
    <dbReference type="NCBI Taxonomy" id="7962"/>
    <lineage>
        <taxon>Eukaryota</taxon>
        <taxon>Metazoa</taxon>
        <taxon>Chordata</taxon>
        <taxon>Craniata</taxon>
        <taxon>Vertebrata</taxon>
        <taxon>Euteleostomi</taxon>
        <taxon>Actinopterygii</taxon>
        <taxon>Neopterygii</taxon>
        <taxon>Teleostei</taxon>
        <taxon>Ostariophysi</taxon>
        <taxon>Cypriniformes</taxon>
        <taxon>Cyprinidae</taxon>
        <taxon>Cyprininae</taxon>
        <taxon>Cyprinus</taxon>
    </lineage>
</organism>
<evidence type="ECO:0000256" key="2">
    <source>
        <dbReference type="ARBA" id="ARBA00022723"/>
    </source>
</evidence>
<dbReference type="SUPFAM" id="SSF50022">
    <property type="entry name" value="ISP domain"/>
    <property type="match status" value="1"/>
</dbReference>
<evidence type="ECO:0000256" key="1">
    <source>
        <dbReference type="ARBA" id="ARBA00022714"/>
    </source>
</evidence>
<keyword evidence="2" id="KW-0479">Metal-binding</keyword>